<gene>
    <name evidence="1" type="ORF">CLCHR_39290</name>
</gene>
<dbReference type="Proteomes" id="UP000191056">
    <property type="component" value="Unassembled WGS sequence"/>
</dbReference>
<dbReference type="EMBL" id="MZGT01000069">
    <property type="protein sequence ID" value="OPJ58414.1"/>
    <property type="molecule type" value="Genomic_DNA"/>
</dbReference>
<protein>
    <submittedName>
        <fullName evidence="1">Keto-hydroxyglutarate-aldolase/keto-deoxy-phosphogluconate aldolase</fullName>
    </submittedName>
</protein>
<comment type="caution">
    <text evidence="1">The sequence shown here is derived from an EMBL/GenBank/DDBJ whole genome shotgun (WGS) entry which is preliminary data.</text>
</comment>
<organism evidence="1 2">
    <name type="scientific">Clostridium chromiireducens</name>
    <dbReference type="NCBI Taxonomy" id="225345"/>
    <lineage>
        <taxon>Bacteria</taxon>
        <taxon>Bacillati</taxon>
        <taxon>Bacillota</taxon>
        <taxon>Clostridia</taxon>
        <taxon>Eubacteriales</taxon>
        <taxon>Clostridiaceae</taxon>
        <taxon>Clostridium</taxon>
    </lineage>
</organism>
<keyword evidence="2" id="KW-1185">Reference proteome</keyword>
<proteinExistence type="predicted"/>
<name>A0A1V4IEZ0_9CLOT</name>
<evidence type="ECO:0000313" key="2">
    <source>
        <dbReference type="Proteomes" id="UP000191056"/>
    </source>
</evidence>
<accession>A0A1V4IEZ0</accession>
<dbReference type="RefSeq" id="WP_419258076.1">
    <property type="nucleotide sequence ID" value="NZ_JBLZIA010000004.1"/>
</dbReference>
<reference evidence="1 2" key="1">
    <citation type="submission" date="2017-03" db="EMBL/GenBank/DDBJ databases">
        <title>Genome sequence of Clostridium chromiireducens DSM 23318.</title>
        <authorList>
            <person name="Poehlein A."/>
            <person name="Daniel R."/>
        </authorList>
    </citation>
    <scope>NUCLEOTIDE SEQUENCE [LARGE SCALE GENOMIC DNA]</scope>
    <source>
        <strain evidence="1 2">DSM 23318</strain>
    </source>
</reference>
<dbReference type="STRING" id="225345.CLCHR_39290"/>
<dbReference type="AlphaFoldDB" id="A0A1V4IEZ0"/>
<sequence length="52" mass="5743">MRCEEVSRSVKEAVAVGTGGDLTKGAKTGDYDLVEKIAKEFVYAHRKAEENR</sequence>
<evidence type="ECO:0000313" key="1">
    <source>
        <dbReference type="EMBL" id="OPJ58414.1"/>
    </source>
</evidence>